<evidence type="ECO:0000313" key="2">
    <source>
        <dbReference type="EMBL" id="QJA44473.1"/>
    </source>
</evidence>
<evidence type="ECO:0000259" key="1">
    <source>
        <dbReference type="Pfam" id="PF18909"/>
    </source>
</evidence>
<gene>
    <name evidence="3" type="ORF">MM415B04510_0003</name>
    <name evidence="2" type="ORF">TM448A00108_0100</name>
</gene>
<accession>A0A6H1Z999</accession>
<reference evidence="2" key="1">
    <citation type="submission" date="2020-03" db="EMBL/GenBank/DDBJ databases">
        <title>The deep terrestrial virosphere.</title>
        <authorList>
            <person name="Holmfeldt K."/>
            <person name="Nilsson E."/>
            <person name="Simone D."/>
            <person name="Lopez-Fernandez M."/>
            <person name="Wu X."/>
            <person name="de Brujin I."/>
            <person name="Lundin D."/>
            <person name="Andersson A."/>
            <person name="Bertilsson S."/>
            <person name="Dopson M."/>
        </authorList>
    </citation>
    <scope>NUCLEOTIDE SEQUENCE</scope>
    <source>
        <strain evidence="3">MM415B04510</strain>
        <strain evidence="2">TM448A00108</strain>
    </source>
</reference>
<protein>
    <recommendedName>
        <fullName evidence="1">dATP/dGTP diphosphohydrolase N-terminal domain-containing protein</fullName>
    </recommendedName>
</protein>
<sequence>MTTSNSEITKKKDSYMLEDSGNRREFSTGAVRDCVEGKGRFDLIPPFALTALALHYERGSSKYGDRNWERGIPISRFMDSCIRHLVRYMKGGREEPHLVAAMWNIVGAVETLERIELGLLPVTLDDLPYPLLQKRSFVELNEASRDNIRVNEQGMVVEEL</sequence>
<dbReference type="AlphaFoldDB" id="A0A6H1Z999"/>
<evidence type="ECO:0000313" key="3">
    <source>
        <dbReference type="EMBL" id="QJA92696.1"/>
    </source>
</evidence>
<dbReference type="EMBL" id="MT143976">
    <property type="protein sequence ID" value="QJA44473.1"/>
    <property type="molecule type" value="Genomic_DNA"/>
</dbReference>
<proteinExistence type="predicted"/>
<name>A0A6H1Z999_9ZZZZ</name>
<feature type="domain" description="dATP/dGTP diphosphohydrolase N-terminal" evidence="1">
    <location>
        <begin position="36"/>
        <end position="112"/>
    </location>
</feature>
<dbReference type="InterPro" id="IPR044038">
    <property type="entry name" value="dATP/dGTP_diPOhydrolase_N"/>
</dbReference>
<dbReference type="Pfam" id="PF18909">
    <property type="entry name" value="dGTP_diPhyd_N"/>
    <property type="match status" value="1"/>
</dbReference>
<organism evidence="2">
    <name type="scientific">viral metagenome</name>
    <dbReference type="NCBI Taxonomy" id="1070528"/>
    <lineage>
        <taxon>unclassified sequences</taxon>
        <taxon>metagenomes</taxon>
        <taxon>organismal metagenomes</taxon>
    </lineage>
</organism>
<dbReference type="EMBL" id="MT143089">
    <property type="protein sequence ID" value="QJA92696.1"/>
    <property type="molecule type" value="Genomic_DNA"/>
</dbReference>